<dbReference type="InterPro" id="IPR012334">
    <property type="entry name" value="Pectin_lyas_fold"/>
</dbReference>
<protein>
    <submittedName>
        <fullName evidence="3">Right-handed parallel beta-helix repeat-containing protein</fullName>
    </submittedName>
</protein>
<feature type="signal peptide" evidence="1">
    <location>
        <begin position="1"/>
        <end position="22"/>
    </location>
</feature>
<accession>A0AAP3XPE8</accession>
<dbReference type="Pfam" id="PF13229">
    <property type="entry name" value="Beta_helix"/>
    <property type="match status" value="1"/>
</dbReference>
<proteinExistence type="predicted"/>
<evidence type="ECO:0000259" key="2">
    <source>
        <dbReference type="Pfam" id="PF13229"/>
    </source>
</evidence>
<name>A0AAP3XPE8_9PROT</name>
<reference evidence="3 4" key="1">
    <citation type="submission" date="2023-03" db="EMBL/GenBank/DDBJ databases">
        <title>YIM 152171 draft genome.</title>
        <authorList>
            <person name="Yang Z."/>
        </authorList>
    </citation>
    <scope>NUCLEOTIDE SEQUENCE [LARGE SCALE GENOMIC DNA]</scope>
    <source>
        <strain evidence="3 4">YIM 152171</strain>
    </source>
</reference>
<keyword evidence="1" id="KW-0732">Signal</keyword>
<dbReference type="EMBL" id="JARGEQ010000008">
    <property type="protein sequence ID" value="MDF1585044.1"/>
    <property type="molecule type" value="Genomic_DNA"/>
</dbReference>
<dbReference type="InterPro" id="IPR006626">
    <property type="entry name" value="PbH1"/>
</dbReference>
<dbReference type="InterPro" id="IPR011050">
    <property type="entry name" value="Pectin_lyase_fold/virulence"/>
</dbReference>
<comment type="caution">
    <text evidence="3">The sequence shown here is derived from an EMBL/GenBank/DDBJ whole genome shotgun (WGS) entry which is preliminary data.</text>
</comment>
<organism evidence="3 4">
    <name type="scientific">Marinimicrococcus flavescens</name>
    <dbReference type="NCBI Taxonomy" id="3031815"/>
    <lineage>
        <taxon>Bacteria</taxon>
        <taxon>Pseudomonadati</taxon>
        <taxon>Pseudomonadota</taxon>
        <taxon>Alphaproteobacteria</taxon>
        <taxon>Geminicoccales</taxon>
        <taxon>Geminicoccaceae</taxon>
        <taxon>Marinimicrococcus</taxon>
    </lineage>
</organism>
<dbReference type="Proteomes" id="UP001301140">
    <property type="component" value="Unassembled WGS sequence"/>
</dbReference>
<evidence type="ECO:0000313" key="3">
    <source>
        <dbReference type="EMBL" id="MDF1585044.1"/>
    </source>
</evidence>
<dbReference type="InterPro" id="IPR039448">
    <property type="entry name" value="Beta_helix"/>
</dbReference>
<feature type="domain" description="Right handed beta helix" evidence="2">
    <location>
        <begin position="168"/>
        <end position="304"/>
    </location>
</feature>
<feature type="chain" id="PRO_5042960068" evidence="1">
    <location>
        <begin position="23"/>
        <end position="449"/>
    </location>
</feature>
<sequence>MPSHRLAALALGGALLALPAAAEMRIELKDGRVFVLPFEQDDIASLAFDGVPTDPRAAIRLERSSGTATAAAAPPAGPAPVAVAQGGRLLRVGPGLPLPVPSAAAAVARDGDTVEIVAATYRGDVARWPQSNLTIRGVGGRPHIDADGGGYGGKAAWVVSGRDVLIENIELSNSSVADHNGAAIRAEGANLTLRGLYVHDNEMGILTAGDFAGEILIEGSEFTRNSVDHERYGIQPGHNIYVSGADRFTLRGSWVHDATGGHNVKSRARENLIAYNRIEDGAQGSASYQIDIADAAPTIILGNLVQQGPQADNWVVVSLASEGRAAPRASTWLVNNTIVNDRGNGVFVANRSDDPVILVNNIMAGRGEPHAGPVQVKSGLAGSDPRFADAAASDYRLLPGSPAIDAGIQPGTVRGMGLTPELEYVHPAGTRPRAIRGGAIDLGAIEAED</sequence>
<dbReference type="Gene3D" id="2.160.20.10">
    <property type="entry name" value="Single-stranded right-handed beta-helix, Pectin lyase-like"/>
    <property type="match status" value="1"/>
</dbReference>
<dbReference type="RefSeq" id="WP_327787454.1">
    <property type="nucleotide sequence ID" value="NZ_JARGEQ010000008.1"/>
</dbReference>
<gene>
    <name evidence="3" type="ORF">PZ740_01435</name>
</gene>
<evidence type="ECO:0000313" key="4">
    <source>
        <dbReference type="Proteomes" id="UP001301140"/>
    </source>
</evidence>
<dbReference type="SMART" id="SM00710">
    <property type="entry name" value="PbH1"/>
    <property type="match status" value="5"/>
</dbReference>
<evidence type="ECO:0000256" key="1">
    <source>
        <dbReference type="SAM" id="SignalP"/>
    </source>
</evidence>
<dbReference type="AlphaFoldDB" id="A0AAP3XPE8"/>
<dbReference type="SUPFAM" id="SSF51126">
    <property type="entry name" value="Pectin lyase-like"/>
    <property type="match status" value="1"/>
</dbReference>
<keyword evidence="4" id="KW-1185">Reference proteome</keyword>